<dbReference type="GO" id="GO:0005886">
    <property type="term" value="C:plasma membrane"/>
    <property type="evidence" value="ECO:0007669"/>
    <property type="project" value="UniProtKB-SubCell"/>
</dbReference>
<feature type="transmembrane region" description="Helical" evidence="6">
    <location>
        <begin position="87"/>
        <end position="108"/>
    </location>
</feature>
<comment type="caution">
    <text evidence="7">The sequence shown here is derived from an EMBL/GenBank/DDBJ whole genome shotgun (WGS) entry which is preliminary data.</text>
</comment>
<dbReference type="PANTHER" id="PTHR30250:SF11">
    <property type="entry name" value="O-ANTIGEN TRANSPORTER-RELATED"/>
    <property type="match status" value="1"/>
</dbReference>
<dbReference type="EMBL" id="PDYF01000018">
    <property type="protein sequence ID" value="PHU34548.1"/>
    <property type="molecule type" value="Genomic_DNA"/>
</dbReference>
<name>A0A2G3DU39_9FIRM</name>
<feature type="transmembrane region" description="Helical" evidence="6">
    <location>
        <begin position="176"/>
        <end position="198"/>
    </location>
</feature>
<keyword evidence="2" id="KW-1003">Cell membrane</keyword>
<evidence type="ECO:0000313" key="7">
    <source>
        <dbReference type="EMBL" id="PHU34548.1"/>
    </source>
</evidence>
<keyword evidence="3 6" id="KW-0812">Transmembrane</keyword>
<feature type="transmembrane region" description="Helical" evidence="6">
    <location>
        <begin position="295"/>
        <end position="316"/>
    </location>
</feature>
<evidence type="ECO:0000256" key="4">
    <source>
        <dbReference type="ARBA" id="ARBA00022989"/>
    </source>
</evidence>
<feature type="transmembrane region" description="Helical" evidence="6">
    <location>
        <begin position="210"/>
        <end position="230"/>
    </location>
</feature>
<feature type="transmembrane region" description="Helical" evidence="6">
    <location>
        <begin position="382"/>
        <end position="404"/>
    </location>
</feature>
<keyword evidence="4 6" id="KW-1133">Transmembrane helix</keyword>
<dbReference type="InterPro" id="IPR002797">
    <property type="entry name" value="Polysacc_synth"/>
</dbReference>
<feature type="transmembrane region" description="Helical" evidence="6">
    <location>
        <begin position="12"/>
        <end position="33"/>
    </location>
</feature>
<comment type="subcellular location">
    <subcellularLocation>
        <location evidence="1">Cell membrane</location>
        <topology evidence="1">Multi-pass membrane protein</topology>
    </subcellularLocation>
</comment>
<dbReference type="Pfam" id="PF01943">
    <property type="entry name" value="Polysacc_synt"/>
    <property type="match status" value="1"/>
</dbReference>
<dbReference type="RefSeq" id="WP_099392213.1">
    <property type="nucleotide sequence ID" value="NZ_PDYF01000018.1"/>
</dbReference>
<gene>
    <name evidence="7" type="ORF">CSX01_09530</name>
</gene>
<feature type="transmembrane region" description="Helical" evidence="6">
    <location>
        <begin position="328"/>
        <end position="346"/>
    </location>
</feature>
<feature type="transmembrane region" description="Helical" evidence="6">
    <location>
        <begin position="114"/>
        <end position="137"/>
    </location>
</feature>
<proteinExistence type="predicted"/>
<feature type="transmembrane region" description="Helical" evidence="6">
    <location>
        <begin position="48"/>
        <end position="67"/>
    </location>
</feature>
<evidence type="ECO:0000256" key="1">
    <source>
        <dbReference type="ARBA" id="ARBA00004651"/>
    </source>
</evidence>
<evidence type="ECO:0000256" key="3">
    <source>
        <dbReference type="ARBA" id="ARBA00022692"/>
    </source>
</evidence>
<reference evidence="7 8" key="2">
    <citation type="submission" date="2017-10" db="EMBL/GenBank/DDBJ databases">
        <authorList>
            <person name="Banno H."/>
            <person name="Chua N.-H."/>
        </authorList>
    </citation>
    <scope>NUCLEOTIDE SEQUENCE [LARGE SCALE GENOMIC DNA]</scope>
    <source>
        <strain evidence="7 8">JK626</strain>
    </source>
</reference>
<accession>A0A2G3DU39</accession>
<evidence type="ECO:0000256" key="2">
    <source>
        <dbReference type="ARBA" id="ARBA00022475"/>
    </source>
</evidence>
<feature type="transmembrane region" description="Helical" evidence="6">
    <location>
        <begin position="416"/>
        <end position="435"/>
    </location>
</feature>
<sequence>MQKKELSINKTILFNILSVVLIQGIAFFTSPIFSRLLGTGNYGTYSTFNAWSSILVIILPLCVNSTIPMAIKEYDDGQRIDYQKSTLALGIITTAIFSVIIMILSPILSNLMDMSVVMIASLLCTTLLSFIILYGNTVYIYRLQADKNFYIALVNTIITIAVSLVLVLMMSEETNYWGRIIGGIIASLGIAIFIVVDIYKDGGICLKKEYILFCLPLSIPVIFHSLSNIILNQSDRIMINSMSSRSMAGIYSLAYNFAAILTSVYTALNNSWTPFYFKYLSENDMEGLKKRSNNYIMLYSLVTVGFLLVFKEVYSIFADSRYWDGMRIIPVLAIGLFFMFIYSFAINYEFYLKKTKRMALITMSAAALNIVLNYILIGKYQIIGAAYATAVSYLYEFLVHYIYVRKISNGSYPFRMFFYLKAMFVVAIGIICFYVLESCPIVRWCMAVLVGVYIICTMIKRKSIF</sequence>
<dbReference type="InterPro" id="IPR050833">
    <property type="entry name" value="Poly_Biosynth_Transport"/>
</dbReference>
<reference evidence="7 8" key="1">
    <citation type="submission" date="2017-10" db="EMBL/GenBank/DDBJ databases">
        <title>Resolving the taxonomy of Roseburia spp., Eubacterium rectale and Agathobacter spp. through phylogenomic analysis.</title>
        <authorList>
            <person name="Sheridan P.O."/>
            <person name="Walker A.W."/>
            <person name="Duncan S.H."/>
            <person name="Scott K.P."/>
            <person name="Toole P.W.O."/>
            <person name="Luis P."/>
            <person name="Flint H.J."/>
        </authorList>
    </citation>
    <scope>NUCLEOTIDE SEQUENCE [LARGE SCALE GENOMIC DNA]</scope>
    <source>
        <strain evidence="7 8">JK626</strain>
    </source>
</reference>
<feature type="transmembrane region" description="Helical" evidence="6">
    <location>
        <begin position="250"/>
        <end position="268"/>
    </location>
</feature>
<feature type="transmembrane region" description="Helical" evidence="6">
    <location>
        <begin position="358"/>
        <end position="376"/>
    </location>
</feature>
<feature type="transmembrane region" description="Helical" evidence="6">
    <location>
        <begin position="149"/>
        <end position="170"/>
    </location>
</feature>
<evidence type="ECO:0000256" key="5">
    <source>
        <dbReference type="ARBA" id="ARBA00023136"/>
    </source>
</evidence>
<protein>
    <submittedName>
        <fullName evidence="7">Uncharacterized protein</fullName>
    </submittedName>
</protein>
<organism evidence="7 8">
    <name type="scientific">Pseudobutyrivibrio ruminis</name>
    <dbReference type="NCBI Taxonomy" id="46206"/>
    <lineage>
        <taxon>Bacteria</taxon>
        <taxon>Bacillati</taxon>
        <taxon>Bacillota</taxon>
        <taxon>Clostridia</taxon>
        <taxon>Lachnospirales</taxon>
        <taxon>Lachnospiraceae</taxon>
        <taxon>Pseudobutyrivibrio</taxon>
    </lineage>
</organism>
<evidence type="ECO:0000313" key="8">
    <source>
        <dbReference type="Proteomes" id="UP000225889"/>
    </source>
</evidence>
<dbReference type="PANTHER" id="PTHR30250">
    <property type="entry name" value="PST FAMILY PREDICTED COLANIC ACID TRANSPORTER"/>
    <property type="match status" value="1"/>
</dbReference>
<keyword evidence="5 6" id="KW-0472">Membrane</keyword>
<dbReference type="Proteomes" id="UP000225889">
    <property type="component" value="Unassembled WGS sequence"/>
</dbReference>
<evidence type="ECO:0000256" key="6">
    <source>
        <dbReference type="SAM" id="Phobius"/>
    </source>
</evidence>
<feature type="transmembrane region" description="Helical" evidence="6">
    <location>
        <begin position="441"/>
        <end position="459"/>
    </location>
</feature>
<dbReference type="AlphaFoldDB" id="A0A2G3DU39"/>